<reference evidence="2 3" key="1">
    <citation type="submission" date="2016-10" db="EMBL/GenBank/DDBJ databases">
        <authorList>
            <person name="de Groot N.N."/>
        </authorList>
    </citation>
    <scope>NUCLEOTIDE SEQUENCE [LARGE SCALE GENOMIC DNA]</scope>
    <source>
        <strain evidence="2 3">CGMCC 1.10434</strain>
    </source>
</reference>
<dbReference type="InterPro" id="IPR038750">
    <property type="entry name" value="YczE/YyaS-like"/>
</dbReference>
<keyword evidence="1" id="KW-1133">Transmembrane helix</keyword>
<sequence>MNQVQLKIMMMLVGNLLLGLAVGIFIIAELGTDPFATLNLGISSTLGLSLGFYQLIFNALLFIVIIIYGRDLIGLGTIVNMVAIGFIADWMVAGYNNLQYEQLPIIIRLIMLFSGVLIASFGLSLYITAQLGVAPYDALPLIIMKLFNEKIAFAKARLIVDVLAVIIGFLFGAVLGVGTLVIAISLGPVVNYFNNRFSKPLLYKNTHSSL</sequence>
<dbReference type="RefSeq" id="WP_091500165.1">
    <property type="nucleotide sequence ID" value="NZ_FODJ01000016.1"/>
</dbReference>
<keyword evidence="3" id="KW-1185">Reference proteome</keyword>
<feature type="transmembrane region" description="Helical" evidence="1">
    <location>
        <begin position="12"/>
        <end position="30"/>
    </location>
</feature>
<evidence type="ECO:0000256" key="1">
    <source>
        <dbReference type="SAM" id="Phobius"/>
    </source>
</evidence>
<dbReference type="PANTHER" id="PTHR40078">
    <property type="entry name" value="INTEGRAL MEMBRANE PROTEIN-RELATED"/>
    <property type="match status" value="1"/>
</dbReference>
<proteinExistence type="predicted"/>
<feature type="transmembrane region" description="Helical" evidence="1">
    <location>
        <begin position="50"/>
        <end position="68"/>
    </location>
</feature>
<organism evidence="2 3">
    <name type="scientific">Amphibacillus marinus</name>
    <dbReference type="NCBI Taxonomy" id="872970"/>
    <lineage>
        <taxon>Bacteria</taxon>
        <taxon>Bacillati</taxon>
        <taxon>Bacillota</taxon>
        <taxon>Bacilli</taxon>
        <taxon>Bacillales</taxon>
        <taxon>Bacillaceae</taxon>
        <taxon>Amphibacillus</taxon>
    </lineage>
</organism>
<feature type="transmembrane region" description="Helical" evidence="1">
    <location>
        <begin position="105"/>
        <end position="127"/>
    </location>
</feature>
<name>A0A1H8TE60_9BACI</name>
<dbReference type="Pfam" id="PF19700">
    <property type="entry name" value="DUF6198"/>
    <property type="match status" value="1"/>
</dbReference>
<protein>
    <submittedName>
        <fullName evidence="2">Uncharacterized membrane protein YczE</fullName>
    </submittedName>
</protein>
<dbReference type="EMBL" id="FODJ01000016">
    <property type="protein sequence ID" value="SEO89389.1"/>
    <property type="molecule type" value="Genomic_DNA"/>
</dbReference>
<keyword evidence="1" id="KW-0812">Transmembrane</keyword>
<dbReference type="OrthoDB" id="9814474at2"/>
<dbReference type="STRING" id="872970.SAMN04488134_11610"/>
<dbReference type="Proteomes" id="UP000199300">
    <property type="component" value="Unassembled WGS sequence"/>
</dbReference>
<keyword evidence="1" id="KW-0472">Membrane</keyword>
<dbReference type="PANTHER" id="PTHR40078:SF1">
    <property type="entry name" value="INTEGRAL MEMBRANE PROTEIN"/>
    <property type="match status" value="1"/>
</dbReference>
<feature type="transmembrane region" description="Helical" evidence="1">
    <location>
        <begin position="158"/>
        <end position="186"/>
    </location>
</feature>
<evidence type="ECO:0000313" key="3">
    <source>
        <dbReference type="Proteomes" id="UP000199300"/>
    </source>
</evidence>
<dbReference type="AlphaFoldDB" id="A0A1H8TE60"/>
<accession>A0A1H8TE60</accession>
<evidence type="ECO:0000313" key="2">
    <source>
        <dbReference type="EMBL" id="SEO89389.1"/>
    </source>
</evidence>
<feature type="transmembrane region" description="Helical" evidence="1">
    <location>
        <begin position="75"/>
        <end position="93"/>
    </location>
</feature>
<gene>
    <name evidence="2" type="ORF">SAMN04488134_11610</name>
</gene>